<evidence type="ECO:0000313" key="1">
    <source>
        <dbReference type="EMBL" id="KAG0538341.1"/>
    </source>
</evidence>
<gene>
    <name evidence="1" type="ORF">BDA96_03G227400</name>
</gene>
<sequence>MDAYKPPLSRCASLTRSTSSTTLLPATSTTCSSWRSVSSASALPPLFLTDTEVSALQEWPALERIGEGAAVFVSLLGSVGRFLLGSS</sequence>
<proteinExistence type="predicted"/>
<comment type="caution">
    <text evidence="1">The sequence shown here is derived from an EMBL/GenBank/DDBJ whole genome shotgun (WGS) entry which is preliminary data.</text>
</comment>
<reference evidence="1" key="2">
    <citation type="submission" date="2020-10" db="EMBL/GenBank/DDBJ databases">
        <authorList>
            <person name="Cooper E.A."/>
            <person name="Brenton Z.W."/>
            <person name="Flinn B.S."/>
            <person name="Jenkins J."/>
            <person name="Shu S."/>
            <person name="Flowers D."/>
            <person name="Luo F."/>
            <person name="Wang Y."/>
            <person name="Xia P."/>
            <person name="Barry K."/>
            <person name="Daum C."/>
            <person name="Lipzen A."/>
            <person name="Yoshinaga Y."/>
            <person name="Schmutz J."/>
            <person name="Saski C."/>
            <person name="Vermerris W."/>
            <person name="Kresovich S."/>
        </authorList>
    </citation>
    <scope>NUCLEOTIDE SEQUENCE</scope>
</reference>
<name>A0A921RFE8_SORBI</name>
<organism evidence="1 2">
    <name type="scientific">Sorghum bicolor</name>
    <name type="common">Sorghum</name>
    <name type="synonym">Sorghum vulgare</name>
    <dbReference type="NCBI Taxonomy" id="4558"/>
    <lineage>
        <taxon>Eukaryota</taxon>
        <taxon>Viridiplantae</taxon>
        <taxon>Streptophyta</taxon>
        <taxon>Embryophyta</taxon>
        <taxon>Tracheophyta</taxon>
        <taxon>Spermatophyta</taxon>
        <taxon>Magnoliopsida</taxon>
        <taxon>Liliopsida</taxon>
        <taxon>Poales</taxon>
        <taxon>Poaceae</taxon>
        <taxon>PACMAD clade</taxon>
        <taxon>Panicoideae</taxon>
        <taxon>Andropogonodae</taxon>
        <taxon>Andropogoneae</taxon>
        <taxon>Sorghinae</taxon>
        <taxon>Sorghum</taxon>
    </lineage>
</organism>
<accession>A0A921RFE8</accession>
<protein>
    <submittedName>
        <fullName evidence="1">Uncharacterized protein</fullName>
    </submittedName>
</protein>
<evidence type="ECO:0000313" key="2">
    <source>
        <dbReference type="Proteomes" id="UP000807115"/>
    </source>
</evidence>
<dbReference type="AlphaFoldDB" id="A0A921RFE8"/>
<dbReference type="EMBL" id="CM027682">
    <property type="protein sequence ID" value="KAG0538341.1"/>
    <property type="molecule type" value="Genomic_DNA"/>
</dbReference>
<reference evidence="1" key="1">
    <citation type="journal article" date="2019" name="BMC Genomics">
        <title>A new reference genome for Sorghum bicolor reveals high levels of sequence similarity between sweet and grain genotypes: implications for the genetics of sugar metabolism.</title>
        <authorList>
            <person name="Cooper E.A."/>
            <person name="Brenton Z.W."/>
            <person name="Flinn B.S."/>
            <person name="Jenkins J."/>
            <person name="Shu S."/>
            <person name="Flowers D."/>
            <person name="Luo F."/>
            <person name="Wang Y."/>
            <person name="Xia P."/>
            <person name="Barry K."/>
            <person name="Daum C."/>
            <person name="Lipzen A."/>
            <person name="Yoshinaga Y."/>
            <person name="Schmutz J."/>
            <person name="Saski C."/>
            <person name="Vermerris W."/>
            <person name="Kresovich S."/>
        </authorList>
    </citation>
    <scope>NUCLEOTIDE SEQUENCE</scope>
</reference>
<dbReference type="Proteomes" id="UP000807115">
    <property type="component" value="Chromosome 3"/>
</dbReference>